<feature type="transmembrane region" description="Helical" evidence="14">
    <location>
        <begin position="278"/>
        <end position="296"/>
    </location>
</feature>
<evidence type="ECO:0000256" key="11">
    <source>
        <dbReference type="ARBA" id="ARBA00032707"/>
    </source>
</evidence>
<dbReference type="InterPro" id="IPR003824">
    <property type="entry name" value="UppP"/>
</dbReference>
<accession>A0A7C4GK15</accession>
<comment type="caution">
    <text evidence="16">The sequence shown here is derived from an EMBL/GenBank/DDBJ whole genome shotgun (WGS) entry which is preliminary data.</text>
</comment>
<feature type="region of interest" description="Disordered" evidence="15">
    <location>
        <begin position="1"/>
        <end position="24"/>
    </location>
</feature>
<dbReference type="GO" id="GO:0046677">
    <property type="term" value="P:response to antibiotic"/>
    <property type="evidence" value="ECO:0007669"/>
    <property type="project" value="UniProtKB-UniRule"/>
</dbReference>
<feature type="transmembrane region" description="Helical" evidence="14">
    <location>
        <begin position="118"/>
        <end position="139"/>
    </location>
</feature>
<dbReference type="GO" id="GO:0008360">
    <property type="term" value="P:regulation of cell shape"/>
    <property type="evidence" value="ECO:0007669"/>
    <property type="project" value="UniProtKB-KW"/>
</dbReference>
<sequence>MWRRVSETGGTVGREKARVGKRTAEGVRRSASDAACRLTVWQALGLGLAQGLTEVLPVSSDGHLAILQSLWRMPESGRVGLTAAMHLGTAMALAVYFGRRLVTLVGDAVGRAVEARQAAFGLAGKVALATLPAAAVGLFVEEQVETLSARMPLVGVFLLVNGALLLASRLGRGRRTEPGWGAALVIGCAQVAALLPGVSRSGTTIAAGLLLGMAAPAAFEFSFLLAVPVTLGAAVLKLLQLDFSQFQPGMVVLSIVTAFVFGLAAIAVLRQAVVRGRLFWFGVYCAVLGLATLLLTV</sequence>
<protein>
    <recommendedName>
        <fullName evidence="4 14">Undecaprenyl-diphosphatase</fullName>
        <ecNumber evidence="3 14">3.6.1.27</ecNumber>
    </recommendedName>
    <alternativeName>
        <fullName evidence="12 14">Bacitracin resistance protein</fullName>
    </alternativeName>
    <alternativeName>
        <fullName evidence="11 14">Undecaprenyl pyrophosphate phosphatase</fullName>
    </alternativeName>
</protein>
<feature type="transmembrane region" description="Helical" evidence="14">
    <location>
        <begin position="251"/>
        <end position="272"/>
    </location>
</feature>
<comment type="miscellaneous">
    <text evidence="14">Bacitracin is thought to be involved in the inhibition of peptidoglycan synthesis by sequestering undecaprenyl diphosphate, thereby reducing the pool of lipid carrier available.</text>
</comment>
<dbReference type="HAMAP" id="MF_01006">
    <property type="entry name" value="Undec_diphosphatase"/>
    <property type="match status" value="1"/>
</dbReference>
<feature type="transmembrane region" description="Helical" evidence="14">
    <location>
        <begin position="79"/>
        <end position="97"/>
    </location>
</feature>
<evidence type="ECO:0000313" key="16">
    <source>
        <dbReference type="EMBL" id="HGK29079.1"/>
    </source>
</evidence>
<keyword evidence="7 14" id="KW-0378">Hydrolase</keyword>
<dbReference type="GO" id="GO:0005886">
    <property type="term" value="C:plasma membrane"/>
    <property type="evidence" value="ECO:0007669"/>
    <property type="project" value="UniProtKB-SubCell"/>
</dbReference>
<dbReference type="GO" id="GO:0071555">
    <property type="term" value="P:cell wall organization"/>
    <property type="evidence" value="ECO:0007669"/>
    <property type="project" value="UniProtKB-KW"/>
</dbReference>
<evidence type="ECO:0000256" key="14">
    <source>
        <dbReference type="HAMAP-Rule" id="MF_01006"/>
    </source>
</evidence>
<evidence type="ECO:0000256" key="1">
    <source>
        <dbReference type="ARBA" id="ARBA00004651"/>
    </source>
</evidence>
<keyword evidence="14" id="KW-0573">Peptidoglycan synthesis</keyword>
<evidence type="ECO:0000256" key="2">
    <source>
        <dbReference type="ARBA" id="ARBA00010621"/>
    </source>
</evidence>
<evidence type="ECO:0000256" key="4">
    <source>
        <dbReference type="ARBA" id="ARBA00021581"/>
    </source>
</evidence>
<dbReference type="Pfam" id="PF02673">
    <property type="entry name" value="BacA"/>
    <property type="match status" value="1"/>
</dbReference>
<evidence type="ECO:0000256" key="15">
    <source>
        <dbReference type="SAM" id="MobiDB-lite"/>
    </source>
</evidence>
<evidence type="ECO:0000256" key="5">
    <source>
        <dbReference type="ARBA" id="ARBA00022475"/>
    </source>
</evidence>
<keyword evidence="14" id="KW-0133">Cell shape</keyword>
<keyword evidence="6 14" id="KW-0812">Transmembrane</keyword>
<proteinExistence type="inferred from homology"/>
<keyword evidence="5 14" id="KW-1003">Cell membrane</keyword>
<evidence type="ECO:0000256" key="10">
    <source>
        <dbReference type="ARBA" id="ARBA00023251"/>
    </source>
</evidence>
<gene>
    <name evidence="14" type="primary">uppP</name>
    <name evidence="16" type="ORF">ENS41_09080</name>
</gene>
<dbReference type="EC" id="3.6.1.27" evidence="3 14"/>
<name>A0A7C4GK15_UNCW3</name>
<dbReference type="GO" id="GO:0009252">
    <property type="term" value="P:peptidoglycan biosynthetic process"/>
    <property type="evidence" value="ECO:0007669"/>
    <property type="project" value="UniProtKB-KW"/>
</dbReference>
<dbReference type="EMBL" id="DSUT01000190">
    <property type="protein sequence ID" value="HGK29079.1"/>
    <property type="molecule type" value="Genomic_DNA"/>
</dbReference>
<dbReference type="GO" id="GO:0050380">
    <property type="term" value="F:undecaprenyl-diphosphatase activity"/>
    <property type="evidence" value="ECO:0007669"/>
    <property type="project" value="UniProtKB-UniRule"/>
</dbReference>
<evidence type="ECO:0000256" key="3">
    <source>
        <dbReference type="ARBA" id="ARBA00012374"/>
    </source>
</evidence>
<organism evidence="16">
    <name type="scientific">candidate division WOR-3 bacterium</name>
    <dbReference type="NCBI Taxonomy" id="2052148"/>
    <lineage>
        <taxon>Bacteria</taxon>
        <taxon>Bacteria division WOR-3</taxon>
    </lineage>
</organism>
<feature type="compositionally biased region" description="Basic and acidic residues" evidence="15">
    <location>
        <begin position="13"/>
        <end position="24"/>
    </location>
</feature>
<keyword evidence="14" id="KW-0961">Cell wall biogenesis/degradation</keyword>
<evidence type="ECO:0000256" key="7">
    <source>
        <dbReference type="ARBA" id="ARBA00022801"/>
    </source>
</evidence>
<evidence type="ECO:0000256" key="13">
    <source>
        <dbReference type="ARBA" id="ARBA00047594"/>
    </source>
</evidence>
<evidence type="ECO:0000256" key="12">
    <source>
        <dbReference type="ARBA" id="ARBA00032932"/>
    </source>
</evidence>
<comment type="subcellular location">
    <subcellularLocation>
        <location evidence="1 14">Cell membrane</location>
        <topology evidence="1 14">Multi-pass membrane protein</topology>
    </subcellularLocation>
</comment>
<dbReference type="PANTHER" id="PTHR30622:SF4">
    <property type="entry name" value="UNDECAPRENYL-DIPHOSPHATASE"/>
    <property type="match status" value="1"/>
</dbReference>
<dbReference type="AlphaFoldDB" id="A0A7C4GK15"/>
<comment type="similarity">
    <text evidence="2 14">Belongs to the UppP family.</text>
</comment>
<reference evidence="16" key="1">
    <citation type="journal article" date="2020" name="mSystems">
        <title>Genome- and Community-Level Interaction Insights into Carbon Utilization and Element Cycling Functions of Hydrothermarchaeota in Hydrothermal Sediment.</title>
        <authorList>
            <person name="Zhou Z."/>
            <person name="Liu Y."/>
            <person name="Xu W."/>
            <person name="Pan J."/>
            <person name="Luo Z.H."/>
            <person name="Li M."/>
        </authorList>
    </citation>
    <scope>NUCLEOTIDE SEQUENCE [LARGE SCALE GENOMIC DNA]</scope>
    <source>
        <strain evidence="16">SpSt-488</strain>
    </source>
</reference>
<evidence type="ECO:0000256" key="9">
    <source>
        <dbReference type="ARBA" id="ARBA00023136"/>
    </source>
</evidence>
<evidence type="ECO:0000256" key="6">
    <source>
        <dbReference type="ARBA" id="ARBA00022692"/>
    </source>
</evidence>
<evidence type="ECO:0000256" key="8">
    <source>
        <dbReference type="ARBA" id="ARBA00022989"/>
    </source>
</evidence>
<comment type="catalytic activity">
    <reaction evidence="13 14">
        <text>di-trans,octa-cis-undecaprenyl diphosphate + H2O = di-trans,octa-cis-undecaprenyl phosphate + phosphate + H(+)</text>
        <dbReference type="Rhea" id="RHEA:28094"/>
        <dbReference type="ChEBI" id="CHEBI:15377"/>
        <dbReference type="ChEBI" id="CHEBI:15378"/>
        <dbReference type="ChEBI" id="CHEBI:43474"/>
        <dbReference type="ChEBI" id="CHEBI:58405"/>
        <dbReference type="ChEBI" id="CHEBI:60392"/>
        <dbReference type="EC" id="3.6.1.27"/>
    </reaction>
</comment>
<feature type="transmembrane region" description="Helical" evidence="14">
    <location>
        <begin position="179"/>
        <end position="198"/>
    </location>
</feature>
<feature type="transmembrane region" description="Helical" evidence="14">
    <location>
        <begin position="151"/>
        <end position="167"/>
    </location>
</feature>
<comment type="function">
    <text evidence="14">Catalyzes the dephosphorylation of undecaprenyl diphosphate (UPP). Confers resistance to bacitracin.</text>
</comment>
<keyword evidence="10 14" id="KW-0046">Antibiotic resistance</keyword>
<keyword evidence="8 14" id="KW-1133">Transmembrane helix</keyword>
<dbReference type="PANTHER" id="PTHR30622">
    <property type="entry name" value="UNDECAPRENYL-DIPHOSPHATASE"/>
    <property type="match status" value="1"/>
</dbReference>
<keyword evidence="9 14" id="KW-0472">Membrane</keyword>